<dbReference type="InterPro" id="IPR036291">
    <property type="entry name" value="NAD(P)-bd_dom_sf"/>
</dbReference>
<gene>
    <name evidence="3" type="ORF">GCM10010964_24570</name>
</gene>
<accession>A0A8J2ZC88</accession>
<organism evidence="3 4">
    <name type="scientific">Caldovatus sediminis</name>
    <dbReference type="NCBI Taxonomy" id="2041189"/>
    <lineage>
        <taxon>Bacteria</taxon>
        <taxon>Pseudomonadati</taxon>
        <taxon>Pseudomonadota</taxon>
        <taxon>Alphaproteobacteria</taxon>
        <taxon>Acetobacterales</taxon>
        <taxon>Roseomonadaceae</taxon>
        <taxon>Caldovatus</taxon>
    </lineage>
</organism>
<dbReference type="InterPro" id="IPR002347">
    <property type="entry name" value="SDR_fam"/>
</dbReference>
<dbReference type="PROSITE" id="PS00061">
    <property type="entry name" value="ADH_SHORT"/>
    <property type="match status" value="1"/>
</dbReference>
<dbReference type="Pfam" id="PF13561">
    <property type="entry name" value="adh_short_C2"/>
    <property type="match status" value="1"/>
</dbReference>
<dbReference type="Gene3D" id="3.40.50.720">
    <property type="entry name" value="NAD(P)-binding Rossmann-like Domain"/>
    <property type="match status" value="1"/>
</dbReference>
<dbReference type="FunFam" id="3.40.50.720:FF:000084">
    <property type="entry name" value="Short-chain dehydrogenase reductase"/>
    <property type="match status" value="1"/>
</dbReference>
<dbReference type="InterPro" id="IPR020904">
    <property type="entry name" value="Sc_DH/Rdtase_CS"/>
</dbReference>
<proteinExistence type="inferred from homology"/>
<evidence type="ECO:0000313" key="4">
    <source>
        <dbReference type="Proteomes" id="UP000597507"/>
    </source>
</evidence>
<evidence type="ECO:0000313" key="3">
    <source>
        <dbReference type="EMBL" id="GGG35771.1"/>
    </source>
</evidence>
<keyword evidence="4" id="KW-1185">Reference proteome</keyword>
<dbReference type="AlphaFoldDB" id="A0A8J2ZC88"/>
<dbReference type="SUPFAM" id="SSF51735">
    <property type="entry name" value="NAD(P)-binding Rossmann-fold domains"/>
    <property type="match status" value="1"/>
</dbReference>
<dbReference type="PRINTS" id="PR00080">
    <property type="entry name" value="SDRFAMILY"/>
</dbReference>
<reference evidence="3 4" key="1">
    <citation type="journal article" date="2014" name="Int. J. Syst. Evol. Microbiol.">
        <title>Complete genome sequence of Corynebacterium casei LMG S-19264T (=DSM 44701T), isolated from a smear-ripened cheese.</title>
        <authorList>
            <consortium name="US DOE Joint Genome Institute (JGI-PGF)"/>
            <person name="Walter F."/>
            <person name="Albersmeier A."/>
            <person name="Kalinowski J."/>
            <person name="Ruckert C."/>
        </authorList>
    </citation>
    <scope>NUCLEOTIDE SEQUENCE [LARGE SCALE GENOMIC DNA]</scope>
    <source>
        <strain evidence="3 4">CGMCC 1.16330</strain>
    </source>
</reference>
<name>A0A8J2ZC88_9PROT</name>
<dbReference type="PANTHER" id="PTHR24321:SF11">
    <property type="entry name" value="BLR0893 PROTEIN"/>
    <property type="match status" value="1"/>
</dbReference>
<dbReference type="EMBL" id="BMKS01000006">
    <property type="protein sequence ID" value="GGG35771.1"/>
    <property type="molecule type" value="Genomic_DNA"/>
</dbReference>
<keyword evidence="2" id="KW-0560">Oxidoreductase</keyword>
<dbReference type="PANTHER" id="PTHR24321">
    <property type="entry name" value="DEHYDROGENASES, SHORT CHAIN"/>
    <property type="match status" value="1"/>
</dbReference>
<dbReference type="NCBIfam" id="NF005559">
    <property type="entry name" value="PRK07231.1"/>
    <property type="match status" value="1"/>
</dbReference>
<dbReference type="GO" id="GO:0016491">
    <property type="term" value="F:oxidoreductase activity"/>
    <property type="evidence" value="ECO:0007669"/>
    <property type="project" value="UniProtKB-KW"/>
</dbReference>
<evidence type="ECO:0000256" key="1">
    <source>
        <dbReference type="ARBA" id="ARBA00006484"/>
    </source>
</evidence>
<comment type="similarity">
    <text evidence="1">Belongs to the short-chain dehydrogenases/reductases (SDR) family.</text>
</comment>
<dbReference type="CDD" id="cd05233">
    <property type="entry name" value="SDR_c"/>
    <property type="match status" value="1"/>
</dbReference>
<evidence type="ECO:0000256" key="2">
    <source>
        <dbReference type="ARBA" id="ARBA00023002"/>
    </source>
</evidence>
<dbReference type="PRINTS" id="PR00081">
    <property type="entry name" value="GDHRDH"/>
</dbReference>
<comment type="caution">
    <text evidence="3">The sequence shown here is derived from an EMBL/GenBank/DDBJ whole genome shotgun (WGS) entry which is preliminary data.</text>
</comment>
<dbReference type="Proteomes" id="UP000597507">
    <property type="component" value="Unassembled WGS sequence"/>
</dbReference>
<protein>
    <submittedName>
        <fullName evidence="3">Short chain dehydrogenase</fullName>
    </submittedName>
</protein>
<sequence length="278" mass="28577">MRESLSERREGRDMDFSGKVAVVTGGANGIGRAVALGFARRGAKVVVVDRDAEAGAAVAAEIGKGSAIFRAADVTRSADVQAYVQAALDAFGAIDCFHNNAGIEGRVAPTAEYDEATFDAVMGVNVKGVFLGLRHVLPAMIRQGRGAVVNTASIAGLVGTAGMPAYVASKHAVIGLTKVAAGEVGPLGIRVNAVCPGPIATRMVQDIARQVSPNNPESVEERYTASIPLRRYGTPEEVANVVLFLCSDLASDITGAQYVVDGGRTAAPAVGVSQGLGR</sequence>